<evidence type="ECO:0000313" key="5">
    <source>
        <dbReference type="Proteomes" id="UP000270296"/>
    </source>
</evidence>
<dbReference type="InterPro" id="IPR019749">
    <property type="entry name" value="Band_41_domain"/>
</dbReference>
<dbReference type="InterPro" id="IPR035963">
    <property type="entry name" value="FERM_2"/>
</dbReference>
<accession>A0A183J818</accession>
<keyword evidence="2" id="KW-1133">Transmembrane helix</keyword>
<gene>
    <name evidence="4" type="ORF">SBAD_LOCUS12016</name>
</gene>
<evidence type="ECO:0000313" key="6">
    <source>
        <dbReference type="WBParaSite" id="SBAD_0001241601-mRNA-1"/>
    </source>
</evidence>
<keyword evidence="2" id="KW-0472">Membrane</keyword>
<sequence>MRDPCEHSMPHSIPVNLPDTSYQVIGFDGSSTVEECMLNLCQITSLRHPKLSGYCLFADDPGLPNALQPLDQRQKLCDVLSRWERSLKEYTSGKVPTRTAVRLYFRLRYYWGYDIQGETEQERIYLAYQMAEDMKTGHIPISVDLAIETCALLAQMHFGPCKGVNDSRIEDVINQSISDKVVAVSCKNVLKQQVLKKWCGYQLLSPFECATAVVKALRVWPHFGAKLFEATVLFIYLSMIVIIYL</sequence>
<protein>
    <submittedName>
        <fullName evidence="6">FERM domain-containing protein</fullName>
    </submittedName>
</protein>
<dbReference type="PANTHER" id="PTHR22903">
    <property type="entry name" value="PLEKHH PROTEIN"/>
    <property type="match status" value="1"/>
</dbReference>
<name>A0A183J818_9BILA</name>
<reference evidence="6" key="1">
    <citation type="submission" date="2016-06" db="UniProtKB">
        <authorList>
            <consortium name="WormBaseParasite"/>
        </authorList>
    </citation>
    <scope>IDENTIFICATION</scope>
</reference>
<proteinExistence type="predicted"/>
<evidence type="ECO:0000259" key="3">
    <source>
        <dbReference type="PROSITE" id="PS50057"/>
    </source>
</evidence>
<keyword evidence="2" id="KW-0812">Transmembrane</keyword>
<organism evidence="6">
    <name type="scientific">Soboliphyme baturini</name>
    <dbReference type="NCBI Taxonomy" id="241478"/>
    <lineage>
        <taxon>Eukaryota</taxon>
        <taxon>Metazoa</taxon>
        <taxon>Ecdysozoa</taxon>
        <taxon>Nematoda</taxon>
        <taxon>Enoplea</taxon>
        <taxon>Dorylaimia</taxon>
        <taxon>Dioctophymatida</taxon>
        <taxon>Dioctophymatoidea</taxon>
        <taxon>Soboliphymatidae</taxon>
        <taxon>Soboliphyme</taxon>
    </lineage>
</organism>
<keyword evidence="5" id="KW-1185">Reference proteome</keyword>
<dbReference type="CDD" id="cd17094">
    <property type="entry name" value="FERM_F1_Max1_like"/>
    <property type="match status" value="1"/>
</dbReference>
<reference evidence="4 5" key="2">
    <citation type="submission" date="2018-11" db="EMBL/GenBank/DDBJ databases">
        <authorList>
            <consortium name="Pathogen Informatics"/>
        </authorList>
    </citation>
    <scope>NUCLEOTIDE SEQUENCE [LARGE SCALE GENOMIC DNA]</scope>
</reference>
<dbReference type="SMART" id="SM00295">
    <property type="entry name" value="B41"/>
    <property type="match status" value="1"/>
</dbReference>
<dbReference type="SUPFAM" id="SSF47031">
    <property type="entry name" value="Second domain of FERM"/>
    <property type="match status" value="1"/>
</dbReference>
<dbReference type="Gene3D" id="3.10.20.90">
    <property type="entry name" value="Phosphatidylinositol 3-kinase Catalytic Subunit, Chain A, domain 1"/>
    <property type="match status" value="1"/>
</dbReference>
<evidence type="ECO:0000313" key="4">
    <source>
        <dbReference type="EMBL" id="VDP44767.1"/>
    </source>
</evidence>
<dbReference type="WBParaSite" id="SBAD_0001241601-mRNA-1">
    <property type="protein sequence ID" value="SBAD_0001241601-mRNA-1"/>
    <property type="gene ID" value="SBAD_0001241601"/>
</dbReference>
<feature type="transmembrane region" description="Helical" evidence="2">
    <location>
        <begin position="227"/>
        <end position="244"/>
    </location>
</feature>
<dbReference type="InterPro" id="IPR000299">
    <property type="entry name" value="FERM_domain"/>
</dbReference>
<dbReference type="PANTHER" id="PTHR22903:SF8">
    <property type="entry name" value="MAX-1A"/>
    <property type="match status" value="1"/>
</dbReference>
<dbReference type="Proteomes" id="UP000270296">
    <property type="component" value="Unassembled WGS sequence"/>
</dbReference>
<evidence type="ECO:0000256" key="2">
    <source>
        <dbReference type="SAM" id="Phobius"/>
    </source>
</evidence>
<dbReference type="OrthoDB" id="6285196at2759"/>
<dbReference type="Pfam" id="PF21989">
    <property type="entry name" value="RA_2"/>
    <property type="match status" value="1"/>
</dbReference>
<dbReference type="AlphaFoldDB" id="A0A183J818"/>
<keyword evidence="1" id="KW-0677">Repeat</keyword>
<evidence type="ECO:0000256" key="1">
    <source>
        <dbReference type="ARBA" id="ARBA00022737"/>
    </source>
</evidence>
<feature type="domain" description="FERM" evidence="3">
    <location>
        <begin position="11"/>
        <end position="245"/>
    </location>
</feature>
<dbReference type="EMBL" id="UZAM01016789">
    <property type="protein sequence ID" value="VDP44767.1"/>
    <property type="molecule type" value="Genomic_DNA"/>
</dbReference>
<dbReference type="PROSITE" id="PS50057">
    <property type="entry name" value="FERM_3"/>
    <property type="match status" value="1"/>
</dbReference>